<keyword evidence="1" id="KW-0813">Transport</keyword>
<sequence length="246" mass="25149">MTAAGATGAEVTGALDAHVVVAHAAVDGELSLAPGEVLAVMGPSGAGKTTLLDAIAGLTRLDAGHVAIDGATLADARQHTPPSRRAIGLLGQDALLFPHMTAAGNIAFAARSAGASRGEARAIGEEWMLRVGLEGFGERRPDQLSGGQRQRVALARALAARPRVLLLDEPFSSLDVEAAARLRDVVRAQLRGTTTLFVSHGVADAEALADRLIILERGRITQQGALAEVLASPATPFAAAVAASAR</sequence>
<dbReference type="InterPro" id="IPR027417">
    <property type="entry name" value="P-loop_NTPase"/>
</dbReference>
<dbReference type="AlphaFoldDB" id="A0A511ALE4"/>
<dbReference type="EMBL" id="BJUW01000007">
    <property type="protein sequence ID" value="GEK86697.1"/>
    <property type="molecule type" value="Genomic_DNA"/>
</dbReference>
<feature type="domain" description="ABC transporter" evidence="4">
    <location>
        <begin position="9"/>
        <end position="242"/>
    </location>
</feature>
<organism evidence="5 6">
    <name type="scientific">Microbacterium aerolatum</name>
    <dbReference type="NCBI Taxonomy" id="153731"/>
    <lineage>
        <taxon>Bacteria</taxon>
        <taxon>Bacillati</taxon>
        <taxon>Actinomycetota</taxon>
        <taxon>Actinomycetes</taxon>
        <taxon>Micrococcales</taxon>
        <taxon>Microbacteriaceae</taxon>
        <taxon>Microbacterium</taxon>
    </lineage>
</organism>
<keyword evidence="2" id="KW-0547">Nucleotide-binding</keyword>
<dbReference type="PANTHER" id="PTHR42781">
    <property type="entry name" value="SPERMIDINE/PUTRESCINE IMPORT ATP-BINDING PROTEIN POTA"/>
    <property type="match status" value="1"/>
</dbReference>
<dbReference type="PANTHER" id="PTHR42781:SF4">
    <property type="entry name" value="SPERMIDINE_PUTRESCINE IMPORT ATP-BINDING PROTEIN POTA"/>
    <property type="match status" value="1"/>
</dbReference>
<dbReference type="RefSeq" id="WP_147039288.1">
    <property type="nucleotide sequence ID" value="NZ_BJUW01000007.1"/>
</dbReference>
<dbReference type="GO" id="GO:0016887">
    <property type="term" value="F:ATP hydrolysis activity"/>
    <property type="evidence" value="ECO:0007669"/>
    <property type="project" value="InterPro"/>
</dbReference>
<accession>A0A511ALE4</accession>
<evidence type="ECO:0000256" key="1">
    <source>
        <dbReference type="ARBA" id="ARBA00022448"/>
    </source>
</evidence>
<dbReference type="Gene3D" id="3.40.50.300">
    <property type="entry name" value="P-loop containing nucleotide triphosphate hydrolases"/>
    <property type="match status" value="1"/>
</dbReference>
<comment type="caution">
    <text evidence="5">The sequence shown here is derived from an EMBL/GenBank/DDBJ whole genome shotgun (WGS) entry which is preliminary data.</text>
</comment>
<dbReference type="InterPro" id="IPR003439">
    <property type="entry name" value="ABC_transporter-like_ATP-bd"/>
</dbReference>
<dbReference type="SUPFAM" id="SSF52540">
    <property type="entry name" value="P-loop containing nucleoside triphosphate hydrolases"/>
    <property type="match status" value="1"/>
</dbReference>
<evidence type="ECO:0000313" key="5">
    <source>
        <dbReference type="EMBL" id="GEK86697.1"/>
    </source>
</evidence>
<dbReference type="Pfam" id="PF00005">
    <property type="entry name" value="ABC_tran"/>
    <property type="match status" value="1"/>
</dbReference>
<dbReference type="SMART" id="SM00382">
    <property type="entry name" value="AAA"/>
    <property type="match status" value="1"/>
</dbReference>
<keyword evidence="6" id="KW-1185">Reference proteome</keyword>
<gene>
    <name evidence="5" type="ORF">MAE01_18730</name>
</gene>
<keyword evidence="3" id="KW-0067">ATP-binding</keyword>
<dbReference type="Proteomes" id="UP000321225">
    <property type="component" value="Unassembled WGS sequence"/>
</dbReference>
<name>A0A511ALE4_9MICO</name>
<evidence type="ECO:0000256" key="3">
    <source>
        <dbReference type="ARBA" id="ARBA00022840"/>
    </source>
</evidence>
<dbReference type="OrthoDB" id="9112331at2"/>
<dbReference type="PROSITE" id="PS00211">
    <property type="entry name" value="ABC_TRANSPORTER_1"/>
    <property type="match status" value="1"/>
</dbReference>
<evidence type="ECO:0000256" key="2">
    <source>
        <dbReference type="ARBA" id="ARBA00022741"/>
    </source>
</evidence>
<evidence type="ECO:0000259" key="4">
    <source>
        <dbReference type="PROSITE" id="PS50893"/>
    </source>
</evidence>
<reference evidence="5 6" key="1">
    <citation type="submission" date="2019-07" db="EMBL/GenBank/DDBJ databases">
        <title>Whole genome shotgun sequence of Microbacterium aerolatum NBRC 103071.</title>
        <authorList>
            <person name="Hosoyama A."/>
            <person name="Uohara A."/>
            <person name="Ohji S."/>
            <person name="Ichikawa N."/>
        </authorList>
    </citation>
    <scope>NUCLEOTIDE SEQUENCE [LARGE SCALE GENOMIC DNA]</scope>
    <source>
        <strain evidence="5 6">NBRC 103071</strain>
    </source>
</reference>
<protein>
    <recommendedName>
        <fullName evidence="4">ABC transporter domain-containing protein</fullName>
    </recommendedName>
</protein>
<evidence type="ECO:0000313" key="6">
    <source>
        <dbReference type="Proteomes" id="UP000321225"/>
    </source>
</evidence>
<dbReference type="GO" id="GO:0005524">
    <property type="term" value="F:ATP binding"/>
    <property type="evidence" value="ECO:0007669"/>
    <property type="project" value="UniProtKB-KW"/>
</dbReference>
<dbReference type="PROSITE" id="PS50893">
    <property type="entry name" value="ABC_TRANSPORTER_2"/>
    <property type="match status" value="1"/>
</dbReference>
<dbReference type="InterPro" id="IPR017871">
    <property type="entry name" value="ABC_transporter-like_CS"/>
</dbReference>
<dbReference type="InterPro" id="IPR050093">
    <property type="entry name" value="ABC_SmlMolc_Importer"/>
</dbReference>
<proteinExistence type="predicted"/>
<dbReference type="InterPro" id="IPR003593">
    <property type="entry name" value="AAA+_ATPase"/>
</dbReference>